<dbReference type="RefSeq" id="WP_203929125.1">
    <property type="nucleotide sequence ID" value="NZ_BOPH01000057.1"/>
</dbReference>
<reference evidence="2" key="1">
    <citation type="submission" date="2021-01" db="EMBL/GenBank/DDBJ databases">
        <title>Whole genome shotgun sequence of Virgisporangium ochraceum NBRC 16418.</title>
        <authorList>
            <person name="Komaki H."/>
            <person name="Tamura T."/>
        </authorList>
    </citation>
    <scope>NUCLEOTIDE SEQUENCE</scope>
    <source>
        <strain evidence="2">NBRC 16418</strain>
    </source>
</reference>
<protein>
    <submittedName>
        <fullName evidence="2">GCN5 family N-acetyltransferase</fullName>
    </submittedName>
</protein>
<dbReference type="Proteomes" id="UP000635606">
    <property type="component" value="Unassembled WGS sequence"/>
</dbReference>
<dbReference type="InterPro" id="IPR000182">
    <property type="entry name" value="GNAT_dom"/>
</dbReference>
<proteinExistence type="predicted"/>
<evidence type="ECO:0000259" key="1">
    <source>
        <dbReference type="PROSITE" id="PS51186"/>
    </source>
</evidence>
<dbReference type="EMBL" id="BOPH01000057">
    <property type="protein sequence ID" value="GIJ69193.1"/>
    <property type="molecule type" value="Genomic_DNA"/>
</dbReference>
<dbReference type="SUPFAM" id="SSF55729">
    <property type="entry name" value="Acyl-CoA N-acyltransferases (Nat)"/>
    <property type="match status" value="1"/>
</dbReference>
<dbReference type="PROSITE" id="PS51186">
    <property type="entry name" value="GNAT"/>
    <property type="match status" value="1"/>
</dbReference>
<comment type="caution">
    <text evidence="2">The sequence shown here is derived from an EMBL/GenBank/DDBJ whole genome shotgun (WGS) entry which is preliminary data.</text>
</comment>
<accession>A0A8J4EC64</accession>
<dbReference type="InterPro" id="IPR016181">
    <property type="entry name" value="Acyl_CoA_acyltransferase"/>
</dbReference>
<keyword evidence="3" id="KW-1185">Reference proteome</keyword>
<dbReference type="Pfam" id="PF13527">
    <property type="entry name" value="Acetyltransf_9"/>
    <property type="match status" value="1"/>
</dbReference>
<evidence type="ECO:0000313" key="3">
    <source>
        <dbReference type="Proteomes" id="UP000635606"/>
    </source>
</evidence>
<dbReference type="Gene3D" id="3.40.630.30">
    <property type="match status" value="1"/>
</dbReference>
<name>A0A8J4EC64_9ACTN</name>
<feature type="domain" description="N-acetyltransferase" evidence="1">
    <location>
        <begin position="4"/>
        <end position="157"/>
    </location>
</feature>
<sequence length="172" mass="17838">MNAVSVRREEPRDAVRVRSVVVAAFGAAGSDGEPVEARLLDGLRADPASVTSSWVAEADGQVVGHLVVVPVTVGEGTASAIGMVAVDPAHEKSGHGGSLMGAALGDLIRAGETLVVVLGSPAYYGRFGFVPAPVVGVESALYPSPYMQALPLRVAHPRGEITYPRPYRDLEP</sequence>
<gene>
    <name evidence="2" type="ORF">Voc01_041100</name>
</gene>
<organism evidence="2 3">
    <name type="scientific">Virgisporangium ochraceum</name>
    <dbReference type="NCBI Taxonomy" id="65505"/>
    <lineage>
        <taxon>Bacteria</taxon>
        <taxon>Bacillati</taxon>
        <taxon>Actinomycetota</taxon>
        <taxon>Actinomycetes</taxon>
        <taxon>Micromonosporales</taxon>
        <taxon>Micromonosporaceae</taxon>
        <taxon>Virgisporangium</taxon>
    </lineage>
</organism>
<dbReference type="GO" id="GO:0016747">
    <property type="term" value="F:acyltransferase activity, transferring groups other than amino-acyl groups"/>
    <property type="evidence" value="ECO:0007669"/>
    <property type="project" value="InterPro"/>
</dbReference>
<evidence type="ECO:0000313" key="2">
    <source>
        <dbReference type="EMBL" id="GIJ69193.1"/>
    </source>
</evidence>
<dbReference type="AlphaFoldDB" id="A0A8J4EC64"/>